<feature type="transmembrane region" description="Helical" evidence="1">
    <location>
        <begin position="329"/>
        <end position="351"/>
    </location>
</feature>
<reference evidence="3" key="1">
    <citation type="submission" date="2022-07" db="EMBL/GenBank/DDBJ databases">
        <authorList>
            <person name="Jung M.-Y."/>
            <person name="Lee M."/>
        </authorList>
    </citation>
    <scope>NUCLEOTIDE SEQUENCE</scope>
    <source>
        <strain evidence="3">S8</strain>
    </source>
</reference>
<feature type="transmembrane region" description="Helical" evidence="1">
    <location>
        <begin position="408"/>
        <end position="429"/>
    </location>
</feature>
<keyword evidence="1" id="KW-0812">Transmembrane</keyword>
<feature type="transmembrane region" description="Helical" evidence="1">
    <location>
        <begin position="111"/>
        <end position="131"/>
    </location>
</feature>
<keyword evidence="1" id="KW-1133">Transmembrane helix</keyword>
<protein>
    <submittedName>
        <fullName evidence="3">YjiH family protein</fullName>
    </submittedName>
</protein>
<reference evidence="3" key="2">
    <citation type="journal article" date="2023" name="Curr. Microbiol.">
        <title>Granulicatella seriolae sp. nov., a Novel Facultative Anaerobe Isolated from Yellowtail Marine Fish.</title>
        <authorList>
            <person name="Lee M."/>
            <person name="Choi Y.J."/>
            <person name="Farooq A."/>
            <person name="Jeong J.B."/>
            <person name="Jung M.Y."/>
        </authorList>
    </citation>
    <scope>NUCLEOTIDE SEQUENCE</scope>
    <source>
        <strain evidence="3">S8</strain>
    </source>
</reference>
<feature type="transmembrane region" description="Helical" evidence="1">
    <location>
        <begin position="253"/>
        <end position="271"/>
    </location>
</feature>
<dbReference type="Pfam" id="PF07670">
    <property type="entry name" value="Gate"/>
    <property type="match status" value="1"/>
</dbReference>
<reference evidence="3" key="3">
    <citation type="journal article" date="2023" name="Microbiol. Resour. Announc.">
        <title>Draft Genome Sequence of Granulicatella sp. Strain S8, Isolated from a Marine Fish, Seriola quinqueradiata.</title>
        <authorList>
            <person name="Lee M."/>
            <person name="Farooq A."/>
            <person name="Jeong J.B."/>
            <person name="Jung M.Y."/>
        </authorList>
    </citation>
    <scope>NUCLEOTIDE SEQUENCE</scope>
    <source>
        <strain evidence="3">S8</strain>
    </source>
</reference>
<proteinExistence type="predicted"/>
<feature type="transmembrane region" description="Helical" evidence="1">
    <location>
        <begin position="441"/>
        <end position="464"/>
    </location>
</feature>
<evidence type="ECO:0000256" key="1">
    <source>
        <dbReference type="SAM" id="Phobius"/>
    </source>
</evidence>
<keyword evidence="4" id="KW-1185">Reference proteome</keyword>
<sequence length="465" mass="52115">MNKMEEPQEMGKQLDETVTKRDIRKFITASVLGVFLFLVPIPNEGSFTIPAGVLIDWVASLLKTESIDFAEIFVLIFITMSCLLTFCGYFFKPKFIMENEKLKSIAFPSPFYMISRFIGLIFCYLTIFKIGPEFVWSADTGGSMLSVSAVLVSVVVVIAFAMPLLTDFGIMEFVGVLVQKFVRFFFTCPGRSAIDLMTSWFGASNAAVILTTRQYESGFYSAREALVISTNFSLVSIPFCFVIAKLINVESYFTIWYIIICITGMIIAMIMPRIWPLRNVPDTYDKIAGKQINEETPTGVNPLKWALNLAGKRAKQASLKDVFDIGLDVYLSLFLDLIPLVMAWGTLILIFVEYTQLFQIAAIPLGYFMQLLGIENAMHLSPSMLVGFGDMYIPPLLLANEPILKTRFILGAVSLVQIVYMTEVGAIILKSRIPTNVGQLFIIFLERTLLALPIVTLLANLLVFR</sequence>
<feature type="transmembrane region" description="Helical" evidence="1">
    <location>
        <begin position="143"/>
        <end position="165"/>
    </location>
</feature>
<dbReference type="InterPro" id="IPR011642">
    <property type="entry name" value="Gate_dom"/>
</dbReference>
<dbReference type="RefSeq" id="WP_256944221.1">
    <property type="nucleotide sequence ID" value="NZ_JANHNZ010000001.1"/>
</dbReference>
<gene>
    <name evidence="3" type="ORF">NPA36_00830</name>
</gene>
<evidence type="ECO:0000313" key="4">
    <source>
        <dbReference type="Proteomes" id="UP001059480"/>
    </source>
</evidence>
<dbReference type="Proteomes" id="UP001059480">
    <property type="component" value="Unassembled WGS sequence"/>
</dbReference>
<name>A0ABT1WKL1_9LACT</name>
<evidence type="ECO:0000313" key="3">
    <source>
        <dbReference type="EMBL" id="MCQ9209111.1"/>
    </source>
</evidence>
<feature type="transmembrane region" description="Helical" evidence="1">
    <location>
        <begin position="72"/>
        <end position="91"/>
    </location>
</feature>
<dbReference type="EMBL" id="JANHNZ010000001">
    <property type="protein sequence ID" value="MCQ9209111.1"/>
    <property type="molecule type" value="Genomic_DNA"/>
</dbReference>
<evidence type="ECO:0000259" key="2">
    <source>
        <dbReference type="Pfam" id="PF07670"/>
    </source>
</evidence>
<comment type="caution">
    <text evidence="3">The sequence shown here is derived from an EMBL/GenBank/DDBJ whole genome shotgun (WGS) entry which is preliminary data.</text>
</comment>
<organism evidence="3 4">
    <name type="scientific">Granulicatella seriolae</name>
    <dbReference type="NCBI Taxonomy" id="2967226"/>
    <lineage>
        <taxon>Bacteria</taxon>
        <taxon>Bacillati</taxon>
        <taxon>Bacillota</taxon>
        <taxon>Bacilli</taxon>
        <taxon>Lactobacillales</taxon>
        <taxon>Carnobacteriaceae</taxon>
        <taxon>Granulicatella</taxon>
    </lineage>
</organism>
<accession>A0ABT1WKL1</accession>
<feature type="domain" description="Nucleoside transporter/FeoB GTPase Gate" evidence="2">
    <location>
        <begin position="151"/>
        <end position="248"/>
    </location>
</feature>
<feature type="transmembrane region" description="Helical" evidence="1">
    <location>
        <begin position="225"/>
        <end position="247"/>
    </location>
</feature>
<keyword evidence="1" id="KW-0472">Membrane</keyword>
<feature type="transmembrane region" description="Helical" evidence="1">
    <location>
        <begin position="26"/>
        <end position="43"/>
    </location>
</feature>